<dbReference type="PANTHER" id="PTHR10900">
    <property type="entry name" value="PERIOSTIN-RELATED"/>
    <property type="match status" value="1"/>
</dbReference>
<dbReference type="PROSITE" id="PS50213">
    <property type="entry name" value="FAS1"/>
    <property type="match status" value="2"/>
</dbReference>
<dbReference type="InterPro" id="IPR000782">
    <property type="entry name" value="FAS1_domain"/>
</dbReference>
<dbReference type="SMART" id="SM00554">
    <property type="entry name" value="FAS1"/>
    <property type="match status" value="2"/>
</dbReference>
<feature type="domain" description="FAS1" evidence="2">
    <location>
        <begin position="176"/>
        <end position="316"/>
    </location>
</feature>
<dbReference type="PANTHER" id="PTHR10900:SF77">
    <property type="entry name" value="FI19380P1"/>
    <property type="match status" value="1"/>
</dbReference>
<evidence type="ECO:0000256" key="1">
    <source>
        <dbReference type="SAM" id="SignalP"/>
    </source>
</evidence>
<gene>
    <name evidence="3" type="ORF">HK097_002817</name>
</gene>
<reference evidence="3" key="1">
    <citation type="submission" date="2020-05" db="EMBL/GenBank/DDBJ databases">
        <title>Phylogenomic resolution of chytrid fungi.</title>
        <authorList>
            <person name="Stajich J.E."/>
            <person name="Amses K."/>
            <person name="Simmons R."/>
            <person name="Seto K."/>
            <person name="Myers J."/>
            <person name="Bonds A."/>
            <person name="Quandt C.A."/>
            <person name="Barry K."/>
            <person name="Liu P."/>
            <person name="Grigoriev I."/>
            <person name="Longcore J.E."/>
            <person name="James T.Y."/>
        </authorList>
    </citation>
    <scope>NUCLEOTIDE SEQUENCE</scope>
    <source>
        <strain evidence="3">JEL0318</strain>
    </source>
</reference>
<evidence type="ECO:0000313" key="3">
    <source>
        <dbReference type="EMBL" id="KAJ3054035.1"/>
    </source>
</evidence>
<name>A0AAD5SGP7_9FUNG</name>
<organism evidence="3 4">
    <name type="scientific">Rhizophlyctis rosea</name>
    <dbReference type="NCBI Taxonomy" id="64517"/>
    <lineage>
        <taxon>Eukaryota</taxon>
        <taxon>Fungi</taxon>
        <taxon>Fungi incertae sedis</taxon>
        <taxon>Chytridiomycota</taxon>
        <taxon>Chytridiomycota incertae sedis</taxon>
        <taxon>Chytridiomycetes</taxon>
        <taxon>Rhizophlyctidales</taxon>
        <taxon>Rhizophlyctidaceae</taxon>
        <taxon>Rhizophlyctis</taxon>
    </lineage>
</organism>
<dbReference type="GO" id="GO:0005615">
    <property type="term" value="C:extracellular space"/>
    <property type="evidence" value="ECO:0007669"/>
    <property type="project" value="TreeGrafter"/>
</dbReference>
<dbReference type="EMBL" id="JADGJD010000163">
    <property type="protein sequence ID" value="KAJ3054035.1"/>
    <property type="molecule type" value="Genomic_DNA"/>
</dbReference>
<proteinExistence type="predicted"/>
<dbReference type="InterPro" id="IPR050904">
    <property type="entry name" value="Adhesion/Biosynth-related"/>
</dbReference>
<dbReference type="AlphaFoldDB" id="A0AAD5SGP7"/>
<dbReference type="Proteomes" id="UP001212841">
    <property type="component" value="Unassembled WGS sequence"/>
</dbReference>
<feature type="domain" description="FAS1" evidence="2">
    <location>
        <begin position="35"/>
        <end position="174"/>
    </location>
</feature>
<keyword evidence="4" id="KW-1185">Reference proteome</keyword>
<evidence type="ECO:0000313" key="4">
    <source>
        <dbReference type="Proteomes" id="UP001212841"/>
    </source>
</evidence>
<evidence type="ECO:0000259" key="2">
    <source>
        <dbReference type="PROSITE" id="PS50213"/>
    </source>
</evidence>
<dbReference type="Pfam" id="PF02469">
    <property type="entry name" value="Fasciclin"/>
    <property type="match status" value="2"/>
</dbReference>
<comment type="caution">
    <text evidence="3">The sequence shown here is derived from an EMBL/GenBank/DDBJ whole genome shotgun (WGS) entry which is preliminary data.</text>
</comment>
<keyword evidence="1" id="KW-0732">Signal</keyword>
<dbReference type="Gene3D" id="2.30.180.10">
    <property type="entry name" value="FAS1 domain"/>
    <property type="match status" value="2"/>
</dbReference>
<protein>
    <recommendedName>
        <fullName evidence="2">FAS1 domain-containing protein</fullName>
    </recommendedName>
</protein>
<feature type="chain" id="PRO_5042228814" description="FAS1 domain-containing protein" evidence="1">
    <location>
        <begin position="19"/>
        <end position="381"/>
    </location>
</feature>
<sequence length="381" mass="38593">MKFAQALTVLSLAGASLAQGQFFNGKYTQSNANTLDTAVAAGGQNGRDPSVKTLLGLASPYSNVTDALKGDNTILLAPSDSAFEKALAMPGVADAVKNATTLTSVLQYHVIPNTPLDVNQTAGSHVYRTAAGLPIKINSQNGEVTITSSPKNTAKVVEYVATTNGEILVLDSVLFPPENASTTLGQLELKALADLATKLNLVQTLDGFQNVTIFAPNDAAFQAIQSTAAGLTPETLTQIVTLHIVQGIYYAEDIVKAKNATVPTALQNYAIQATLSGDGKVQALPVPAPANAKAATVVSADNLFKGGVIHIVDAVLIPQIGDNGNVTIPTTLAPAAATTMSATPTPTGTTAGGNSGAGVSAKVGVAGLVGGIVAAVAVLVL</sequence>
<dbReference type="InterPro" id="IPR036378">
    <property type="entry name" value="FAS1_dom_sf"/>
</dbReference>
<dbReference type="SUPFAM" id="SSF82153">
    <property type="entry name" value="FAS1 domain"/>
    <property type="match status" value="2"/>
</dbReference>
<accession>A0AAD5SGP7</accession>
<feature type="signal peptide" evidence="1">
    <location>
        <begin position="1"/>
        <end position="18"/>
    </location>
</feature>